<proteinExistence type="predicted"/>
<dbReference type="Proteomes" id="UP001165405">
    <property type="component" value="Unassembled WGS sequence"/>
</dbReference>
<organism evidence="3 4">
    <name type="scientific">Antribacter soli</name>
    <dbReference type="NCBI Taxonomy" id="2910976"/>
    <lineage>
        <taxon>Bacteria</taxon>
        <taxon>Bacillati</taxon>
        <taxon>Actinomycetota</taxon>
        <taxon>Actinomycetes</taxon>
        <taxon>Micrococcales</taxon>
        <taxon>Promicromonosporaceae</taxon>
        <taxon>Antribacter</taxon>
    </lineage>
</organism>
<sequence length="186" mass="19625">MRRRLLILMSVLSLLLTGTVITAPAATAHPYCGQVWGSLAKGAPGMSAGQLFDVRAGRHPCFDRLVLDIDAPLTGWSVRYVDQVVMDGSGAVVPVRGGARLEVVARVGVIPTDAFFVGPGTLVDTTGYTTFRHVAWAGSFEGVTTIGLGVRARLPFRTFVLAGPGTGSRLVVDVGHRWCAPGHVVC</sequence>
<dbReference type="Pfam" id="PF24837">
    <property type="entry name" value="AMIN-like"/>
    <property type="match status" value="1"/>
</dbReference>
<keyword evidence="1" id="KW-0732">Signal</keyword>
<accession>A0AA41U8L9</accession>
<dbReference type="InterPro" id="IPR056303">
    <property type="entry name" value="AMIN-like"/>
</dbReference>
<comment type="caution">
    <text evidence="3">The sequence shown here is derived from an EMBL/GenBank/DDBJ whole genome shotgun (WGS) entry which is preliminary data.</text>
</comment>
<feature type="signal peptide" evidence="1">
    <location>
        <begin position="1"/>
        <end position="25"/>
    </location>
</feature>
<dbReference type="AlphaFoldDB" id="A0AA41U8L9"/>
<keyword evidence="4" id="KW-1185">Reference proteome</keyword>
<evidence type="ECO:0000259" key="2">
    <source>
        <dbReference type="Pfam" id="PF24837"/>
    </source>
</evidence>
<evidence type="ECO:0000313" key="4">
    <source>
        <dbReference type="Proteomes" id="UP001165405"/>
    </source>
</evidence>
<feature type="chain" id="PRO_5041444450" description="AMIN-like domain-containing protein" evidence="1">
    <location>
        <begin position="26"/>
        <end position="186"/>
    </location>
</feature>
<dbReference type="RefSeq" id="WP_236090657.1">
    <property type="nucleotide sequence ID" value="NZ_JAKGSG010000050.1"/>
</dbReference>
<feature type="domain" description="AMIN-like" evidence="2">
    <location>
        <begin position="51"/>
        <end position="176"/>
    </location>
</feature>
<dbReference type="EMBL" id="JAKGSG010000050">
    <property type="protein sequence ID" value="MCF4122866.1"/>
    <property type="molecule type" value="Genomic_DNA"/>
</dbReference>
<name>A0AA41U8L9_9MICO</name>
<reference evidence="3" key="1">
    <citation type="submission" date="2022-01" db="EMBL/GenBank/DDBJ databases">
        <title>Antribacter sp. nov., isolated from Guizhou of China.</title>
        <authorList>
            <person name="Chengliang C."/>
            <person name="Ya Z."/>
        </authorList>
    </citation>
    <scope>NUCLEOTIDE SEQUENCE</scope>
    <source>
        <strain evidence="3">KLBMP 9083</strain>
    </source>
</reference>
<evidence type="ECO:0000313" key="3">
    <source>
        <dbReference type="EMBL" id="MCF4122866.1"/>
    </source>
</evidence>
<gene>
    <name evidence="3" type="ORF">L1785_17960</name>
</gene>
<evidence type="ECO:0000256" key="1">
    <source>
        <dbReference type="SAM" id="SignalP"/>
    </source>
</evidence>
<protein>
    <recommendedName>
        <fullName evidence="2">AMIN-like domain-containing protein</fullName>
    </recommendedName>
</protein>